<dbReference type="Pfam" id="PF00892">
    <property type="entry name" value="EamA"/>
    <property type="match status" value="2"/>
</dbReference>
<evidence type="ECO:0000256" key="1">
    <source>
        <dbReference type="ARBA" id="ARBA00004141"/>
    </source>
</evidence>
<feature type="transmembrane region" description="Helical" evidence="6">
    <location>
        <begin position="211"/>
        <end position="229"/>
    </location>
</feature>
<comment type="similarity">
    <text evidence="2">Belongs to the EamA transporter family.</text>
</comment>
<feature type="domain" description="EamA" evidence="7">
    <location>
        <begin position="13"/>
        <end position="139"/>
    </location>
</feature>
<evidence type="ECO:0000256" key="4">
    <source>
        <dbReference type="ARBA" id="ARBA00022989"/>
    </source>
</evidence>
<feature type="transmembrane region" description="Helical" evidence="6">
    <location>
        <begin position="96"/>
        <end position="116"/>
    </location>
</feature>
<gene>
    <name evidence="8" type="ORF">OLEAN_C11170</name>
</gene>
<dbReference type="OrthoDB" id="5430053at2"/>
<evidence type="ECO:0000256" key="5">
    <source>
        <dbReference type="ARBA" id="ARBA00023136"/>
    </source>
</evidence>
<evidence type="ECO:0000313" key="8">
    <source>
        <dbReference type="EMBL" id="CCK75293.1"/>
    </source>
</evidence>
<dbReference type="GO" id="GO:0016020">
    <property type="term" value="C:membrane"/>
    <property type="evidence" value="ECO:0007669"/>
    <property type="project" value="UniProtKB-SubCell"/>
</dbReference>
<reference evidence="8 9" key="1">
    <citation type="journal article" date="2013" name="Nat. Commun.">
        <title>Genome sequence and functional genomic analysis of the oil-degrading bacterium Oleispira antarctica.</title>
        <authorList>
            <person name="Kube M."/>
            <person name="Chernikova T.N."/>
            <person name="Al-Ramahi Y."/>
            <person name="Beloqui A."/>
            <person name="Lopez-Cortez N."/>
            <person name="Guazzaroni M.E."/>
            <person name="Heipieper H.J."/>
            <person name="Klages S."/>
            <person name="Kotsyurbenko O.R."/>
            <person name="Langer I."/>
            <person name="Nechitaylo T.Y."/>
            <person name="Lunsdorf H."/>
            <person name="Fernandez M."/>
            <person name="Juarez S."/>
            <person name="Ciordia S."/>
            <person name="Singer A."/>
            <person name="Kagan O."/>
            <person name="Egorova O."/>
            <person name="Petit P.A."/>
            <person name="Stogios P."/>
            <person name="Kim Y."/>
            <person name="Tchigvintsev A."/>
            <person name="Flick R."/>
            <person name="Denaro R."/>
            <person name="Genovese M."/>
            <person name="Albar J.P."/>
            <person name="Reva O.N."/>
            <person name="Martinez-Gomariz M."/>
            <person name="Tran H."/>
            <person name="Ferrer M."/>
            <person name="Savchenko A."/>
            <person name="Yakunin A.F."/>
            <person name="Yakimov M.M."/>
            <person name="Golyshina O.V."/>
            <person name="Reinhardt R."/>
            <person name="Golyshin P.N."/>
        </authorList>
    </citation>
    <scope>NUCLEOTIDE SEQUENCE [LARGE SCALE GENOMIC DNA]</scope>
</reference>
<sequence>MINRSWLSVALLILVTAIAPTLWGSTYIITTELLPADRPFIAACLRLLPAGIILVLMSRHLPQRSEWLRIFILAILNFAIFHVLLFTAAYRLPGGLAAVVGAIQPLMMMCLIWLVDGRKPAQLALAASIIAVIGMSILLLSPSSTWDLIGIMAATVGAVLMTCGVFLAGRWRTDMPLLAFTGWQLLIAGALLAPLAWVLDPPLLTLTTKNILGYGYLSLFGTTLAYVLWFNGIAKLSPVAVSSLGLLSPISAVIIGWVILEQSITGFALLGLIAVLGSVLTVQWALAPKKVPKPTSNFKL</sequence>
<dbReference type="SUPFAM" id="SSF103481">
    <property type="entry name" value="Multidrug resistance efflux transporter EmrE"/>
    <property type="match status" value="2"/>
</dbReference>
<dbReference type="Proteomes" id="UP000032749">
    <property type="component" value="Chromosome"/>
</dbReference>
<feature type="domain" description="EamA" evidence="7">
    <location>
        <begin position="149"/>
        <end position="281"/>
    </location>
</feature>
<keyword evidence="4 6" id="KW-1133">Transmembrane helix</keyword>
<dbReference type="KEGG" id="oai:OLEAN_C11170"/>
<keyword evidence="9" id="KW-1185">Reference proteome</keyword>
<protein>
    <recommendedName>
        <fullName evidence="7">EamA domain-containing protein</fullName>
    </recommendedName>
</protein>
<dbReference type="EMBL" id="FO203512">
    <property type="protein sequence ID" value="CCK75293.1"/>
    <property type="molecule type" value="Genomic_DNA"/>
</dbReference>
<feature type="transmembrane region" description="Helical" evidence="6">
    <location>
        <begin position="241"/>
        <end position="260"/>
    </location>
</feature>
<organism evidence="8 9">
    <name type="scientific">Oleispira antarctica RB-8</name>
    <dbReference type="NCBI Taxonomy" id="698738"/>
    <lineage>
        <taxon>Bacteria</taxon>
        <taxon>Pseudomonadati</taxon>
        <taxon>Pseudomonadota</taxon>
        <taxon>Gammaproteobacteria</taxon>
        <taxon>Oceanospirillales</taxon>
        <taxon>Oceanospirillaceae</taxon>
        <taxon>Oleispira</taxon>
    </lineage>
</organism>
<evidence type="ECO:0000259" key="7">
    <source>
        <dbReference type="Pfam" id="PF00892"/>
    </source>
</evidence>
<evidence type="ECO:0000256" key="2">
    <source>
        <dbReference type="ARBA" id="ARBA00007362"/>
    </source>
</evidence>
<feature type="transmembrane region" description="Helical" evidence="6">
    <location>
        <begin position="123"/>
        <end position="142"/>
    </location>
</feature>
<dbReference type="InterPro" id="IPR000620">
    <property type="entry name" value="EamA_dom"/>
</dbReference>
<dbReference type="PANTHER" id="PTHR32322:SF2">
    <property type="entry name" value="EAMA DOMAIN-CONTAINING PROTEIN"/>
    <property type="match status" value="1"/>
</dbReference>
<dbReference type="AlphaFoldDB" id="R4YPV6"/>
<keyword evidence="3 6" id="KW-0812">Transmembrane</keyword>
<feature type="transmembrane region" description="Helical" evidence="6">
    <location>
        <begin position="70"/>
        <end position="90"/>
    </location>
</feature>
<feature type="transmembrane region" description="Helical" evidence="6">
    <location>
        <begin position="266"/>
        <end position="286"/>
    </location>
</feature>
<accession>R4YPV6</accession>
<name>R4YPV6_OLEAN</name>
<dbReference type="STRING" id="698738.OLEAN_C11170"/>
<evidence type="ECO:0000256" key="6">
    <source>
        <dbReference type="SAM" id="Phobius"/>
    </source>
</evidence>
<comment type="subcellular location">
    <subcellularLocation>
        <location evidence="1">Membrane</location>
        <topology evidence="1">Multi-pass membrane protein</topology>
    </subcellularLocation>
</comment>
<dbReference type="InterPro" id="IPR037185">
    <property type="entry name" value="EmrE-like"/>
</dbReference>
<feature type="transmembrane region" description="Helical" evidence="6">
    <location>
        <begin position="177"/>
        <end position="199"/>
    </location>
</feature>
<dbReference type="PATRIC" id="fig|698738.3.peg.1161"/>
<proteinExistence type="inferred from homology"/>
<feature type="transmembrane region" description="Helical" evidence="6">
    <location>
        <begin position="148"/>
        <end position="168"/>
    </location>
</feature>
<evidence type="ECO:0000256" key="3">
    <source>
        <dbReference type="ARBA" id="ARBA00022692"/>
    </source>
</evidence>
<evidence type="ECO:0000313" key="9">
    <source>
        <dbReference type="Proteomes" id="UP000032749"/>
    </source>
</evidence>
<feature type="transmembrane region" description="Helical" evidence="6">
    <location>
        <begin position="40"/>
        <end position="58"/>
    </location>
</feature>
<dbReference type="InterPro" id="IPR050638">
    <property type="entry name" value="AA-Vitamin_Transporters"/>
</dbReference>
<keyword evidence="5 6" id="KW-0472">Membrane</keyword>
<dbReference type="HOGENOM" id="CLU_033863_2_2_6"/>
<dbReference type="PANTHER" id="PTHR32322">
    <property type="entry name" value="INNER MEMBRANE TRANSPORTER"/>
    <property type="match status" value="1"/>
</dbReference>